<evidence type="ECO:0000256" key="6">
    <source>
        <dbReference type="ARBA" id="ARBA00023180"/>
    </source>
</evidence>
<dbReference type="GO" id="GO:0000139">
    <property type="term" value="C:Golgi membrane"/>
    <property type="evidence" value="ECO:0007669"/>
    <property type="project" value="UniProtKB-SubCell"/>
</dbReference>
<evidence type="ECO:0000256" key="7">
    <source>
        <dbReference type="ARBA" id="ARBA00023461"/>
    </source>
</evidence>
<comment type="similarity">
    <text evidence="7">Belongs to the SPRING family.</text>
</comment>
<dbReference type="Pfam" id="PF10218">
    <property type="entry name" value="SPRING1"/>
    <property type="match status" value="1"/>
</dbReference>
<evidence type="ECO:0000313" key="10">
    <source>
        <dbReference type="EMBL" id="TRY70114.1"/>
    </source>
</evidence>
<proteinExistence type="inferred from homology"/>
<dbReference type="GO" id="GO:2000640">
    <property type="term" value="P:positive regulation of SREBP signaling pathway"/>
    <property type="evidence" value="ECO:0007669"/>
    <property type="project" value="InterPro"/>
</dbReference>
<evidence type="ECO:0000256" key="2">
    <source>
        <dbReference type="ARBA" id="ARBA00022692"/>
    </source>
</evidence>
<evidence type="ECO:0000256" key="9">
    <source>
        <dbReference type="SAM" id="MobiDB-lite"/>
    </source>
</evidence>
<keyword evidence="6" id="KW-0325">Glycoprotein</keyword>
<organism evidence="10 11">
    <name type="scientific">Tigriopus californicus</name>
    <name type="common">Marine copepod</name>
    <dbReference type="NCBI Taxonomy" id="6832"/>
    <lineage>
        <taxon>Eukaryota</taxon>
        <taxon>Metazoa</taxon>
        <taxon>Ecdysozoa</taxon>
        <taxon>Arthropoda</taxon>
        <taxon>Crustacea</taxon>
        <taxon>Multicrustacea</taxon>
        <taxon>Hexanauplia</taxon>
        <taxon>Copepoda</taxon>
        <taxon>Harpacticoida</taxon>
        <taxon>Harpacticidae</taxon>
        <taxon>Tigriopus</taxon>
    </lineage>
</organism>
<dbReference type="PANTHER" id="PTHR13481:SF0">
    <property type="entry name" value="SREBP REGULATING GENE PROTEIN"/>
    <property type="match status" value="1"/>
</dbReference>
<comment type="caution">
    <text evidence="10">The sequence shown here is derived from an EMBL/GenBank/DDBJ whole genome shotgun (WGS) entry which is preliminary data.</text>
</comment>
<keyword evidence="2" id="KW-0812">Transmembrane</keyword>
<evidence type="ECO:0000256" key="5">
    <source>
        <dbReference type="ARBA" id="ARBA00023136"/>
    </source>
</evidence>
<dbReference type="EMBL" id="VCGU01000009">
    <property type="protein sequence ID" value="TRY70114.1"/>
    <property type="molecule type" value="Genomic_DNA"/>
</dbReference>
<dbReference type="InterPro" id="IPR019352">
    <property type="entry name" value="SPRING1"/>
</dbReference>
<protein>
    <recommendedName>
        <fullName evidence="8">SREBP regulating gene protein</fullName>
    </recommendedName>
</protein>
<dbReference type="OrthoDB" id="70142at2759"/>
<evidence type="ECO:0000256" key="4">
    <source>
        <dbReference type="ARBA" id="ARBA00023034"/>
    </source>
</evidence>
<keyword evidence="3" id="KW-1133">Transmembrane helix</keyword>
<sequence>MVKAKWRLALAVLFGTGAIILLSKVSLQGSTTFTREEYGHAGHGIQLRNLKQPFNWHEDQEWAEGGGGGGGGPPGTGGQHNETTHEISTCRNSVQGKMIIADDKGFVCHRNDVLQSGCCHENATSSRRYSCDGCSESSGCCKVYEHCISCCMDPKRKPVLMNVLNEANALKNILLLSVSDHFELCLAKCRTSSSSVHHENVYINPMDNFCFSKGPAAHSEEKS</sequence>
<accession>A0A553NXG4</accession>
<dbReference type="AlphaFoldDB" id="A0A553NXG4"/>
<keyword evidence="5" id="KW-0472">Membrane</keyword>
<evidence type="ECO:0000256" key="8">
    <source>
        <dbReference type="ARBA" id="ARBA00023485"/>
    </source>
</evidence>
<evidence type="ECO:0000256" key="1">
    <source>
        <dbReference type="ARBA" id="ARBA00004194"/>
    </source>
</evidence>
<dbReference type="PANTHER" id="PTHR13481">
    <property type="entry name" value="SREBP REGULATING GENE PROTEIN"/>
    <property type="match status" value="1"/>
</dbReference>
<keyword evidence="4" id="KW-0333">Golgi apparatus</keyword>
<keyword evidence="11" id="KW-1185">Reference proteome</keyword>
<evidence type="ECO:0000313" key="11">
    <source>
        <dbReference type="Proteomes" id="UP000318571"/>
    </source>
</evidence>
<name>A0A553NXG4_TIGCA</name>
<dbReference type="Proteomes" id="UP000318571">
    <property type="component" value="Chromosome 9"/>
</dbReference>
<comment type="subcellular location">
    <subcellularLocation>
        <location evidence="1">Golgi apparatus membrane</location>
        <topology evidence="1">Single-pass membrane protein</topology>
    </subcellularLocation>
</comment>
<evidence type="ECO:0000256" key="3">
    <source>
        <dbReference type="ARBA" id="ARBA00022989"/>
    </source>
</evidence>
<feature type="region of interest" description="Disordered" evidence="9">
    <location>
        <begin position="61"/>
        <end position="83"/>
    </location>
</feature>
<reference evidence="10 11" key="1">
    <citation type="journal article" date="2018" name="Nat. Ecol. Evol.">
        <title>Genomic signatures of mitonuclear coevolution across populations of Tigriopus californicus.</title>
        <authorList>
            <person name="Barreto F.S."/>
            <person name="Watson E.T."/>
            <person name="Lima T.G."/>
            <person name="Willett C.S."/>
            <person name="Edmands S."/>
            <person name="Li W."/>
            <person name="Burton R.S."/>
        </authorList>
    </citation>
    <scope>NUCLEOTIDE SEQUENCE [LARGE SCALE GENOMIC DNA]</scope>
    <source>
        <strain evidence="10 11">San Diego</strain>
    </source>
</reference>
<feature type="compositionally biased region" description="Gly residues" evidence="9">
    <location>
        <begin position="64"/>
        <end position="78"/>
    </location>
</feature>
<gene>
    <name evidence="10" type="ORF">TCAL_01197</name>
</gene>